<dbReference type="SUPFAM" id="SSF52518">
    <property type="entry name" value="Thiamin diphosphate-binding fold (THDP-binding)"/>
    <property type="match status" value="1"/>
</dbReference>
<gene>
    <name evidence="3" type="ORF">COW11_03985</name>
</gene>
<dbReference type="Gene3D" id="3.40.50.970">
    <property type="match status" value="2"/>
</dbReference>
<evidence type="ECO:0000313" key="4">
    <source>
        <dbReference type="Proteomes" id="UP000231267"/>
    </source>
</evidence>
<dbReference type="InterPro" id="IPR051479">
    <property type="entry name" value="PorB-like"/>
</dbReference>
<dbReference type="GO" id="GO:0043807">
    <property type="term" value="F:3-methyl-2-oxobutanoate dehydrogenase (ferredoxin) activity"/>
    <property type="evidence" value="ECO:0007669"/>
    <property type="project" value="UniProtKB-EC"/>
</dbReference>
<evidence type="ECO:0000256" key="1">
    <source>
        <dbReference type="ARBA" id="ARBA00023002"/>
    </source>
</evidence>
<reference evidence="3 4" key="1">
    <citation type="submission" date="2017-09" db="EMBL/GenBank/DDBJ databases">
        <title>Depth-based differentiation of microbial function through sediment-hosted aquifers and enrichment of novel symbionts in the deep terrestrial subsurface.</title>
        <authorList>
            <person name="Probst A.J."/>
            <person name="Ladd B."/>
            <person name="Jarett J.K."/>
            <person name="Geller-Mcgrath D.E."/>
            <person name="Sieber C.M."/>
            <person name="Emerson J.B."/>
            <person name="Anantharaman K."/>
            <person name="Thomas B.C."/>
            <person name="Malmstrom R."/>
            <person name="Stieglmeier M."/>
            <person name="Klingl A."/>
            <person name="Woyke T."/>
            <person name="Ryan C.M."/>
            <person name="Banfield J.F."/>
        </authorList>
    </citation>
    <scope>NUCLEOTIDE SEQUENCE [LARGE SCALE GENOMIC DNA]</scope>
    <source>
        <strain evidence="3">CG12_big_fil_rev_8_21_14_0_65_43_15</strain>
    </source>
</reference>
<dbReference type="GO" id="GO:0030976">
    <property type="term" value="F:thiamine pyrophosphate binding"/>
    <property type="evidence" value="ECO:0007669"/>
    <property type="project" value="InterPro"/>
</dbReference>
<organism evidence="3 4">
    <name type="scientific">Candidatus Taenaricola geysiri</name>
    <dbReference type="NCBI Taxonomy" id="1974752"/>
    <lineage>
        <taxon>Bacteria</taxon>
        <taxon>Pseudomonadati</taxon>
        <taxon>Candidatus Omnitrophota</taxon>
        <taxon>Candidatus Taenaricola</taxon>
    </lineage>
</organism>
<dbReference type="PANTHER" id="PTHR42897:SF1">
    <property type="entry name" value="2-OXOACID OXIDOREDUCTASE (FERREDOXIN)"/>
    <property type="match status" value="1"/>
</dbReference>
<dbReference type="EC" id="1.2.7.7" evidence="3"/>
<protein>
    <submittedName>
        <fullName evidence="3">2-ketoisovalerate ferredoxin oxidoreductase</fullName>
        <ecNumber evidence="3">1.2.7.7</ecNumber>
    </submittedName>
</protein>
<keyword evidence="1 3" id="KW-0560">Oxidoreductase</keyword>
<comment type="caution">
    <text evidence="3">The sequence shown here is derived from an EMBL/GenBank/DDBJ whole genome shotgun (WGS) entry which is preliminary data.</text>
</comment>
<dbReference type="InterPro" id="IPR029061">
    <property type="entry name" value="THDP-binding"/>
</dbReference>
<sequence length="291" mass="32015">MKLTIPQQELVYSGNAACQGCAGLLAMRYCLKALGDKTIVVVPACCWTVLSGAFPATAFNVPMFHTAFETAASCACGVKAALRMQGKDDINVLAWAGDGGTFDIGIQALSGAAERNDDFIYVCYDNEAYMNTGIQRSSSTPYGAATSTTPSNMFKNEYKKDIDSILAAHNIPYMATASVAYPEDLIKKVQTANSIRGLKFIHIIAPCPPGWRYPSEKTIALSRLAVLTGVFPLYEVKDGKYTVRKTGDKKPVAEYIKHQGRFKHLKKEEIEFIQSEVDKRFELLLKKEQLL</sequence>
<dbReference type="Pfam" id="PF02775">
    <property type="entry name" value="TPP_enzyme_C"/>
    <property type="match status" value="1"/>
</dbReference>
<dbReference type="AlphaFoldDB" id="A0A2J0LER4"/>
<dbReference type="PANTHER" id="PTHR42897">
    <property type="entry name" value="PYRUVATE SYNTHASE SUBUNIT PORB"/>
    <property type="match status" value="1"/>
</dbReference>
<evidence type="ECO:0000259" key="2">
    <source>
        <dbReference type="Pfam" id="PF02775"/>
    </source>
</evidence>
<feature type="domain" description="Thiamine pyrophosphate enzyme TPP-binding" evidence="2">
    <location>
        <begin position="55"/>
        <end position="203"/>
    </location>
</feature>
<dbReference type="EMBL" id="PFGP01000093">
    <property type="protein sequence ID" value="PIW66341.1"/>
    <property type="molecule type" value="Genomic_DNA"/>
</dbReference>
<dbReference type="GO" id="GO:0044281">
    <property type="term" value="P:small molecule metabolic process"/>
    <property type="evidence" value="ECO:0007669"/>
    <property type="project" value="UniProtKB-ARBA"/>
</dbReference>
<name>A0A2J0LER4_9BACT</name>
<dbReference type="NCBIfam" id="NF008818">
    <property type="entry name" value="PRK11864.1"/>
    <property type="match status" value="1"/>
</dbReference>
<accession>A0A2J0LER4</accession>
<dbReference type="Proteomes" id="UP000231267">
    <property type="component" value="Unassembled WGS sequence"/>
</dbReference>
<evidence type="ECO:0000313" key="3">
    <source>
        <dbReference type="EMBL" id="PIW66341.1"/>
    </source>
</evidence>
<dbReference type="InterPro" id="IPR011766">
    <property type="entry name" value="TPP_enzyme_TPP-bd"/>
</dbReference>
<dbReference type="CDD" id="cd03376">
    <property type="entry name" value="TPP_PFOR_porB_like"/>
    <property type="match status" value="1"/>
</dbReference>
<proteinExistence type="predicted"/>